<name>A0A8H6Y7S6_9AGAR</name>
<dbReference type="OrthoDB" id="2927828at2759"/>
<gene>
    <name evidence="1" type="ORF">MVEN_01086700</name>
</gene>
<dbReference type="SUPFAM" id="SSF52047">
    <property type="entry name" value="RNI-like"/>
    <property type="match status" value="1"/>
</dbReference>
<proteinExistence type="predicted"/>
<reference evidence="1" key="1">
    <citation type="submission" date="2020-05" db="EMBL/GenBank/DDBJ databases">
        <title>Mycena genomes resolve the evolution of fungal bioluminescence.</title>
        <authorList>
            <person name="Tsai I.J."/>
        </authorList>
    </citation>
    <scope>NUCLEOTIDE SEQUENCE</scope>
    <source>
        <strain evidence="1">CCC161011</strain>
    </source>
</reference>
<evidence type="ECO:0000313" key="1">
    <source>
        <dbReference type="EMBL" id="KAF7353999.1"/>
    </source>
</evidence>
<comment type="caution">
    <text evidence="1">The sequence shown here is derived from an EMBL/GenBank/DDBJ whole genome shotgun (WGS) entry which is preliminary data.</text>
</comment>
<protein>
    <submittedName>
        <fullName evidence="1">Uncharacterized protein</fullName>
    </submittedName>
</protein>
<sequence>MAAHRMNPMKIPELIQEIAAFVENARDLSQLVQVDRFTNAAATPCLFRHIDITLDSVESLAATLRSNPERAVGCKSLSFHKSSNESAILLEARSLDQLSTDLITVFNAISAHGQLVTLRWRKNCRLHFGRYWIAFPENVWTAMSHVMIPLQELELCVNAREMHIWGSITCLCFTQLRVFRIYLPDAGGWNCSDFQTMLDSLCDLEELSLVLSIYDGPRNITLGSTYPHLRRFSFTSNAVFPASDFLLRHPKLEILFLEMDQVFHWPDPSTHSALRILNIDEHTLVSSPIVMNARIIHLRFRSSHLGSSVLLDTVRAVACTLRCLELEVYTPFEVGYAALLDAAPALVELGIICSASYRIPDWSTQVLCNLVSVLDPAAPLRALRLRHLRREDDKLPVSFLNDLEGLDSFPPRLEYIGWDFVTTSLIYVITKLGGKNSVSRTLTRSRIPEDWTEENVLHYLEEY</sequence>
<evidence type="ECO:0000313" key="2">
    <source>
        <dbReference type="Proteomes" id="UP000620124"/>
    </source>
</evidence>
<dbReference type="Proteomes" id="UP000620124">
    <property type="component" value="Unassembled WGS sequence"/>
</dbReference>
<dbReference type="AlphaFoldDB" id="A0A8H6Y7S6"/>
<dbReference type="EMBL" id="JACAZI010000008">
    <property type="protein sequence ID" value="KAF7353999.1"/>
    <property type="molecule type" value="Genomic_DNA"/>
</dbReference>
<organism evidence="1 2">
    <name type="scientific">Mycena venus</name>
    <dbReference type="NCBI Taxonomy" id="2733690"/>
    <lineage>
        <taxon>Eukaryota</taxon>
        <taxon>Fungi</taxon>
        <taxon>Dikarya</taxon>
        <taxon>Basidiomycota</taxon>
        <taxon>Agaricomycotina</taxon>
        <taxon>Agaricomycetes</taxon>
        <taxon>Agaricomycetidae</taxon>
        <taxon>Agaricales</taxon>
        <taxon>Marasmiineae</taxon>
        <taxon>Mycenaceae</taxon>
        <taxon>Mycena</taxon>
    </lineage>
</organism>
<accession>A0A8H6Y7S6</accession>
<keyword evidence="2" id="KW-1185">Reference proteome</keyword>